<evidence type="ECO:0000313" key="5">
    <source>
        <dbReference type="Proteomes" id="UP001260534"/>
    </source>
</evidence>
<dbReference type="PROSITE" id="PS51186">
    <property type="entry name" value="GNAT"/>
    <property type="match status" value="1"/>
</dbReference>
<accession>A0ABU2IAF1</accession>
<dbReference type="Gene3D" id="3.40.630.30">
    <property type="match status" value="1"/>
</dbReference>
<gene>
    <name evidence="4" type="ORF">PNQ69_20260</name>
</gene>
<evidence type="ECO:0000256" key="2">
    <source>
        <dbReference type="ARBA" id="ARBA00023315"/>
    </source>
</evidence>
<dbReference type="InterPro" id="IPR016181">
    <property type="entry name" value="Acyl_CoA_acyltransferase"/>
</dbReference>
<dbReference type="EMBL" id="JAQMHB010000001">
    <property type="protein sequence ID" value="MDS9995106.1"/>
    <property type="molecule type" value="Genomic_DNA"/>
</dbReference>
<dbReference type="InterPro" id="IPR000182">
    <property type="entry name" value="GNAT_dom"/>
</dbReference>
<dbReference type="PANTHER" id="PTHR43072">
    <property type="entry name" value="N-ACETYLTRANSFERASE"/>
    <property type="match status" value="1"/>
</dbReference>
<keyword evidence="5" id="KW-1185">Reference proteome</keyword>
<dbReference type="Proteomes" id="UP001260534">
    <property type="component" value="Unassembled WGS sequence"/>
</dbReference>
<proteinExistence type="predicted"/>
<dbReference type="SUPFAM" id="SSF55729">
    <property type="entry name" value="Acyl-CoA N-acyltransferases (Nat)"/>
    <property type="match status" value="1"/>
</dbReference>
<evidence type="ECO:0000259" key="3">
    <source>
        <dbReference type="PROSITE" id="PS51186"/>
    </source>
</evidence>
<evidence type="ECO:0000256" key="1">
    <source>
        <dbReference type="ARBA" id="ARBA00022679"/>
    </source>
</evidence>
<evidence type="ECO:0000313" key="4">
    <source>
        <dbReference type="EMBL" id="MDS9995106.1"/>
    </source>
</evidence>
<dbReference type="RefSeq" id="WP_209230930.1">
    <property type="nucleotide sequence ID" value="NZ_JAGHXG010000010.1"/>
</dbReference>
<dbReference type="PANTHER" id="PTHR43072:SF23">
    <property type="entry name" value="UPF0039 PROTEIN C11D3.02C"/>
    <property type="match status" value="1"/>
</dbReference>
<dbReference type="NCBIfam" id="NF040504">
    <property type="entry name" value="resist_ArsN1b"/>
    <property type="match status" value="1"/>
</dbReference>
<dbReference type="Pfam" id="PF13420">
    <property type="entry name" value="Acetyltransf_4"/>
    <property type="match status" value="1"/>
</dbReference>
<organism evidence="4 5">
    <name type="scientific">Xanthomonas hawaiiensis</name>
    <dbReference type="NCBI Taxonomy" id="3003247"/>
    <lineage>
        <taxon>Bacteria</taxon>
        <taxon>Pseudomonadati</taxon>
        <taxon>Pseudomonadota</taxon>
        <taxon>Gammaproteobacteria</taxon>
        <taxon>Lysobacterales</taxon>
        <taxon>Lysobacteraceae</taxon>
        <taxon>Xanthomonas</taxon>
    </lineage>
</organism>
<protein>
    <submittedName>
        <fullName evidence="4">GNAT family N-acetyltransferase</fullName>
    </submittedName>
</protein>
<keyword evidence="2" id="KW-0012">Acyltransferase</keyword>
<sequence length="173" mass="19078">MTAIVVPASPVHAQRIADIYNHYIANTCVTFELDPVTSADMAKRIADVQSIGLPWLVVLEGDDVAGYAYATQWRARKAYQSSVESTIYLADGRRGRGLGTVLYGALIETLRRLELHAVIGGVAQPNDASARLHEALEFKKVAHFEQVGYKLGRWVDVAYWQLLLSVALHENGV</sequence>
<comment type="caution">
    <text evidence="4">The sequence shown here is derived from an EMBL/GenBank/DDBJ whole genome shotgun (WGS) entry which is preliminary data.</text>
</comment>
<reference evidence="4 5" key="1">
    <citation type="submission" date="2023-01" db="EMBL/GenBank/DDBJ databases">
        <title>Xanthomonas hawaiianensis sp. nov. isolated from Araceae family in Hawaii.</title>
        <authorList>
            <person name="Chunag S.-C."/>
            <person name="Dobhal S."/>
            <person name="Alvarez A."/>
            <person name="Arif M."/>
        </authorList>
    </citation>
    <scope>NUCLEOTIDE SEQUENCE [LARGE SCALE GENOMIC DNA]</scope>
    <source>
        <strain evidence="4 5">A2111</strain>
    </source>
</reference>
<feature type="domain" description="N-acetyltransferase" evidence="3">
    <location>
        <begin position="3"/>
        <end position="169"/>
    </location>
</feature>
<name>A0ABU2IAF1_9XANT</name>
<keyword evidence="1" id="KW-0808">Transferase</keyword>